<dbReference type="GO" id="GO:0003677">
    <property type="term" value="F:DNA binding"/>
    <property type="evidence" value="ECO:0007669"/>
    <property type="project" value="UniProtKB-UniRule"/>
</dbReference>
<evidence type="ECO:0000256" key="2">
    <source>
        <dbReference type="ARBA" id="ARBA00023125"/>
    </source>
</evidence>
<dbReference type="InterPro" id="IPR036271">
    <property type="entry name" value="Tet_transcr_reg_TetR-rel_C_sf"/>
</dbReference>
<dbReference type="InterPro" id="IPR001647">
    <property type="entry name" value="HTH_TetR"/>
</dbReference>
<dbReference type="OrthoDB" id="9179041at2"/>
<organism evidence="6 7">
    <name type="scientific">Leptospira ilyithenensis</name>
    <dbReference type="NCBI Taxonomy" id="2484901"/>
    <lineage>
        <taxon>Bacteria</taxon>
        <taxon>Pseudomonadati</taxon>
        <taxon>Spirochaetota</taxon>
        <taxon>Spirochaetia</taxon>
        <taxon>Leptospirales</taxon>
        <taxon>Leptospiraceae</taxon>
        <taxon>Leptospira</taxon>
    </lineage>
</organism>
<dbReference type="SUPFAM" id="SSF48498">
    <property type="entry name" value="Tetracyclin repressor-like, C-terminal domain"/>
    <property type="match status" value="1"/>
</dbReference>
<proteinExistence type="predicted"/>
<keyword evidence="3" id="KW-0804">Transcription</keyword>
<dbReference type="AlphaFoldDB" id="A0A4R9LRT8"/>
<reference evidence="6" key="1">
    <citation type="journal article" date="2019" name="PLoS Negl. Trop. Dis.">
        <title>Revisiting the worldwide diversity of Leptospira species in the environment.</title>
        <authorList>
            <person name="Vincent A.T."/>
            <person name="Schiettekatte O."/>
            <person name="Bourhy P."/>
            <person name="Veyrier F.J."/>
            <person name="Picardeau M."/>
        </authorList>
    </citation>
    <scope>NUCLEOTIDE SEQUENCE [LARGE SCALE GENOMIC DNA]</scope>
    <source>
        <strain evidence="6">201400974</strain>
    </source>
</reference>
<sequence>MKKNTEKSTYHHGALKRALIEASLKLLKEDGYQALSLRKVAKLAGVSQSAPYRHYPDLESLMAEIATEGFKLLAEKLKKLRTQFANRSLLQFRESGIRYVEFALKNPDLFKIMYGNQIHDHSKYDTLIAAEEETFDVLVNIISDCKRDGLLVTSDVKKTSMASWTMVHGIAVLLSGKQMMFRKIDFKNAKTITKDMIEHLYLGMKP</sequence>
<evidence type="ECO:0000256" key="4">
    <source>
        <dbReference type="PROSITE-ProRule" id="PRU00335"/>
    </source>
</evidence>
<gene>
    <name evidence="6" type="ORF">EHS11_12555</name>
</gene>
<feature type="domain" description="HTH tetR-type" evidence="5">
    <location>
        <begin position="13"/>
        <end position="73"/>
    </location>
</feature>
<keyword evidence="1" id="KW-0805">Transcription regulation</keyword>
<dbReference type="Proteomes" id="UP000298264">
    <property type="component" value="Unassembled WGS sequence"/>
</dbReference>
<dbReference type="InterPro" id="IPR025996">
    <property type="entry name" value="MT1864/Rv1816-like_C"/>
</dbReference>
<evidence type="ECO:0000256" key="1">
    <source>
        <dbReference type="ARBA" id="ARBA00023015"/>
    </source>
</evidence>
<dbReference type="PRINTS" id="PR00455">
    <property type="entry name" value="HTHTETR"/>
</dbReference>
<dbReference type="Gene3D" id="1.10.357.10">
    <property type="entry name" value="Tetracycline Repressor, domain 2"/>
    <property type="match status" value="1"/>
</dbReference>
<evidence type="ECO:0000259" key="5">
    <source>
        <dbReference type="PROSITE" id="PS50977"/>
    </source>
</evidence>
<dbReference type="Pfam" id="PF13305">
    <property type="entry name" value="TetR_C_33"/>
    <property type="match status" value="1"/>
</dbReference>
<keyword evidence="2 4" id="KW-0238">DNA-binding</keyword>
<dbReference type="InterPro" id="IPR050624">
    <property type="entry name" value="HTH-type_Tx_Regulator"/>
</dbReference>
<feature type="DNA-binding region" description="H-T-H motif" evidence="4">
    <location>
        <begin position="36"/>
        <end position="55"/>
    </location>
</feature>
<evidence type="ECO:0000313" key="6">
    <source>
        <dbReference type="EMBL" id="TGN09373.1"/>
    </source>
</evidence>
<dbReference type="PANTHER" id="PTHR43479">
    <property type="entry name" value="ACREF/ENVCD OPERON REPRESSOR-RELATED"/>
    <property type="match status" value="1"/>
</dbReference>
<evidence type="ECO:0000256" key="3">
    <source>
        <dbReference type="ARBA" id="ARBA00023163"/>
    </source>
</evidence>
<comment type="caution">
    <text evidence="6">The sequence shown here is derived from an EMBL/GenBank/DDBJ whole genome shotgun (WGS) entry which is preliminary data.</text>
</comment>
<dbReference type="EMBL" id="RQHV01000052">
    <property type="protein sequence ID" value="TGN09373.1"/>
    <property type="molecule type" value="Genomic_DNA"/>
</dbReference>
<dbReference type="InterPro" id="IPR009057">
    <property type="entry name" value="Homeodomain-like_sf"/>
</dbReference>
<dbReference type="Pfam" id="PF00440">
    <property type="entry name" value="TetR_N"/>
    <property type="match status" value="1"/>
</dbReference>
<evidence type="ECO:0000313" key="7">
    <source>
        <dbReference type="Proteomes" id="UP000298264"/>
    </source>
</evidence>
<name>A0A4R9LRT8_9LEPT</name>
<dbReference type="PROSITE" id="PS50977">
    <property type="entry name" value="HTH_TETR_2"/>
    <property type="match status" value="1"/>
</dbReference>
<dbReference type="SUPFAM" id="SSF46689">
    <property type="entry name" value="Homeodomain-like"/>
    <property type="match status" value="1"/>
</dbReference>
<keyword evidence="7" id="KW-1185">Reference proteome</keyword>
<accession>A0A4R9LRT8</accession>
<dbReference type="PANTHER" id="PTHR43479:SF11">
    <property type="entry name" value="ACREF_ENVCD OPERON REPRESSOR-RELATED"/>
    <property type="match status" value="1"/>
</dbReference>
<protein>
    <submittedName>
        <fullName evidence="6">TetR/AcrR family transcriptional regulator</fullName>
    </submittedName>
</protein>
<dbReference type="RefSeq" id="WP_135764755.1">
    <property type="nucleotide sequence ID" value="NZ_RQHV01000052.1"/>
</dbReference>